<keyword evidence="5" id="KW-0256">Endoplasmic reticulum</keyword>
<keyword evidence="11" id="KW-0393">Immunoglobulin domain</keyword>
<dbReference type="PANTHER" id="PTHR10075">
    <property type="entry name" value="BASIGIN RELATED"/>
    <property type="match status" value="1"/>
</dbReference>
<keyword evidence="9" id="KW-0675">Receptor</keyword>
<dbReference type="Ensembl" id="ENSSLUT00000033462.1">
    <property type="protein sequence ID" value="ENSSLUP00000032439.1"/>
    <property type="gene ID" value="ENSSLUG00000014469.1"/>
</dbReference>
<gene>
    <name evidence="18" type="primary">bsg</name>
</gene>
<dbReference type="FunFam" id="2.60.40.10:FF:000291">
    <property type="entry name" value="Neuroplastin b"/>
    <property type="match status" value="1"/>
</dbReference>
<dbReference type="GO" id="GO:0030424">
    <property type="term" value="C:axon"/>
    <property type="evidence" value="ECO:0007669"/>
    <property type="project" value="TreeGrafter"/>
</dbReference>
<evidence type="ECO:0000256" key="14">
    <source>
        <dbReference type="SAM" id="MobiDB-lite"/>
    </source>
</evidence>
<comment type="subcellular location">
    <subcellularLocation>
        <location evidence="12">Basolateral cell membrane</location>
        <topology evidence="12">Single-pass type I membrane protein</topology>
    </subcellularLocation>
    <subcellularLocation>
        <location evidence="1">Endoplasmic reticulum membrane</location>
        <topology evidence="1">Single-pass type I membrane protein</topology>
    </subcellularLocation>
</comment>
<dbReference type="GO" id="GO:0070593">
    <property type="term" value="P:dendrite self-avoidance"/>
    <property type="evidence" value="ECO:0007669"/>
    <property type="project" value="TreeGrafter"/>
</dbReference>
<dbReference type="RefSeq" id="XP_031173943.1">
    <property type="nucleotide sequence ID" value="XM_031318083.2"/>
</dbReference>
<evidence type="ECO:0000256" key="4">
    <source>
        <dbReference type="ARBA" id="ARBA00022729"/>
    </source>
</evidence>
<keyword evidence="19" id="KW-1185">Reference proteome</keyword>
<evidence type="ECO:0000259" key="17">
    <source>
        <dbReference type="PROSITE" id="PS50835"/>
    </source>
</evidence>
<keyword evidence="8" id="KW-1015">Disulfide bond</keyword>
<feature type="chain" id="PRO_5034291012" description="Basigin" evidence="16">
    <location>
        <begin position="20"/>
        <end position="391"/>
    </location>
</feature>
<dbReference type="GO" id="GO:0005789">
    <property type="term" value="C:endoplasmic reticulum membrane"/>
    <property type="evidence" value="ECO:0007669"/>
    <property type="project" value="UniProtKB-SubCell"/>
</dbReference>
<sequence>MKLLWAVSALLLSCLRANASTAGFIKSPLSQMKLISDSAELHCEVIGNPIPEVQWWFIEGEEPNETFTQLSDGARDDRVQINATYIAHATSTIHLTSLTFNDSGTYECRASNDPDRNELKKTPKIKWIRSQANIIVIENPNIITEPSEVTNQTSAVLSCNLTLQFSLTIKGSHWTHNGKLIETSKSVAATPYTVLRLDKITHTSGGKYECVFLTDPEVKQTIEVKTPPHVAAYKHSEHGNEKDKGVLVCVSNSYPLPTDWTWFKEKDGAQIPIINGTSEKYEIKSTPNKTTLVIENLNIEEDIGDYVCSGTNELGTASDRIHLRVRSRLAALWPFLGIVAEVIILVTIIFIYEKRRKPDEITDDDDSGAAPLKTNSNANHKDKNVRQRNSN</sequence>
<evidence type="ECO:0000256" key="10">
    <source>
        <dbReference type="ARBA" id="ARBA00023180"/>
    </source>
</evidence>
<dbReference type="InterPro" id="IPR003598">
    <property type="entry name" value="Ig_sub2"/>
</dbReference>
<organism evidence="18 19">
    <name type="scientific">Sander lucioperca</name>
    <name type="common">Pike-perch</name>
    <name type="synonym">Perca lucioperca</name>
    <dbReference type="NCBI Taxonomy" id="283035"/>
    <lineage>
        <taxon>Eukaryota</taxon>
        <taxon>Metazoa</taxon>
        <taxon>Chordata</taxon>
        <taxon>Craniata</taxon>
        <taxon>Vertebrata</taxon>
        <taxon>Euteleostomi</taxon>
        <taxon>Actinopterygii</taxon>
        <taxon>Neopterygii</taxon>
        <taxon>Teleostei</taxon>
        <taxon>Neoteleostei</taxon>
        <taxon>Acanthomorphata</taxon>
        <taxon>Eupercaria</taxon>
        <taxon>Perciformes</taxon>
        <taxon>Percoidei</taxon>
        <taxon>Percidae</taxon>
        <taxon>Luciopercinae</taxon>
        <taxon>Sander</taxon>
    </lineage>
</organism>
<evidence type="ECO:0000256" key="6">
    <source>
        <dbReference type="ARBA" id="ARBA00022989"/>
    </source>
</evidence>
<dbReference type="InterPro" id="IPR036179">
    <property type="entry name" value="Ig-like_dom_sf"/>
</dbReference>
<proteinExistence type="predicted"/>
<dbReference type="Pfam" id="PF13927">
    <property type="entry name" value="Ig_3"/>
    <property type="match status" value="2"/>
</dbReference>
<dbReference type="KEGG" id="sluc:116063225"/>
<evidence type="ECO:0000256" key="11">
    <source>
        <dbReference type="ARBA" id="ARBA00023319"/>
    </source>
</evidence>
<dbReference type="SMART" id="SM00408">
    <property type="entry name" value="IGc2"/>
    <property type="match status" value="2"/>
</dbReference>
<name>A0A8C9YZL8_SANLU</name>
<feature type="domain" description="Ig-like" evidence="17">
    <location>
        <begin position="36"/>
        <end position="126"/>
    </location>
</feature>
<keyword evidence="4 16" id="KW-0732">Signal</keyword>
<dbReference type="AlphaFoldDB" id="A0A8C9YZL8"/>
<protein>
    <recommendedName>
        <fullName evidence="13">Basigin</fullName>
    </recommendedName>
</protein>
<evidence type="ECO:0000256" key="12">
    <source>
        <dbReference type="ARBA" id="ARBA00023768"/>
    </source>
</evidence>
<evidence type="ECO:0000256" key="5">
    <source>
        <dbReference type="ARBA" id="ARBA00022824"/>
    </source>
</evidence>
<evidence type="ECO:0000256" key="8">
    <source>
        <dbReference type="ARBA" id="ARBA00023157"/>
    </source>
</evidence>
<evidence type="ECO:0000256" key="7">
    <source>
        <dbReference type="ARBA" id="ARBA00023136"/>
    </source>
</evidence>
<dbReference type="OrthoDB" id="5970915at2759"/>
<dbReference type="InterPro" id="IPR013783">
    <property type="entry name" value="Ig-like_fold"/>
</dbReference>
<dbReference type="Proteomes" id="UP000694568">
    <property type="component" value="Unplaced"/>
</dbReference>
<keyword evidence="7 15" id="KW-0472">Membrane</keyword>
<feature type="region of interest" description="Disordered" evidence="14">
    <location>
        <begin position="359"/>
        <end position="391"/>
    </location>
</feature>
<dbReference type="PROSITE" id="PS50835">
    <property type="entry name" value="IG_LIKE"/>
    <property type="match status" value="3"/>
</dbReference>
<evidence type="ECO:0000313" key="18">
    <source>
        <dbReference type="Ensembl" id="ENSSLUP00000032439.1"/>
    </source>
</evidence>
<evidence type="ECO:0000313" key="19">
    <source>
        <dbReference type="Proteomes" id="UP000694568"/>
    </source>
</evidence>
<dbReference type="GeneTree" id="ENSGT00940000159142"/>
<dbReference type="PANTHER" id="PTHR10075:SF107">
    <property type="entry name" value="BASIGIN"/>
    <property type="match status" value="1"/>
</dbReference>
<dbReference type="CTD" id="682"/>
<dbReference type="GO" id="GO:0007411">
    <property type="term" value="P:axon guidance"/>
    <property type="evidence" value="ECO:0007669"/>
    <property type="project" value="TreeGrafter"/>
</dbReference>
<dbReference type="GeneID" id="116063225"/>
<keyword evidence="3 15" id="KW-0812">Transmembrane</keyword>
<reference evidence="18" key="2">
    <citation type="submission" date="2025-09" db="UniProtKB">
        <authorList>
            <consortium name="Ensembl"/>
        </authorList>
    </citation>
    <scope>IDENTIFICATION</scope>
</reference>
<evidence type="ECO:0000256" key="2">
    <source>
        <dbReference type="ARBA" id="ARBA00022475"/>
    </source>
</evidence>
<dbReference type="SUPFAM" id="SSF48726">
    <property type="entry name" value="Immunoglobulin"/>
    <property type="match status" value="3"/>
</dbReference>
<evidence type="ECO:0000256" key="13">
    <source>
        <dbReference type="ARBA" id="ARBA00023876"/>
    </source>
</evidence>
<evidence type="ECO:0000256" key="16">
    <source>
        <dbReference type="SAM" id="SignalP"/>
    </source>
</evidence>
<dbReference type="Gene3D" id="2.60.40.10">
    <property type="entry name" value="Immunoglobulins"/>
    <property type="match status" value="3"/>
</dbReference>
<dbReference type="GO" id="GO:0098632">
    <property type="term" value="F:cell-cell adhesion mediator activity"/>
    <property type="evidence" value="ECO:0007669"/>
    <property type="project" value="TreeGrafter"/>
</dbReference>
<evidence type="ECO:0000256" key="15">
    <source>
        <dbReference type="SAM" id="Phobius"/>
    </source>
</evidence>
<feature type="signal peptide" evidence="16">
    <location>
        <begin position="1"/>
        <end position="19"/>
    </location>
</feature>
<evidence type="ECO:0000256" key="9">
    <source>
        <dbReference type="ARBA" id="ARBA00023170"/>
    </source>
</evidence>
<dbReference type="SMART" id="SM00409">
    <property type="entry name" value="IG"/>
    <property type="match status" value="3"/>
</dbReference>
<dbReference type="InterPro" id="IPR007110">
    <property type="entry name" value="Ig-like_dom"/>
</dbReference>
<evidence type="ECO:0000256" key="1">
    <source>
        <dbReference type="ARBA" id="ARBA00004115"/>
    </source>
</evidence>
<keyword evidence="2" id="KW-1003">Cell membrane</keyword>
<feature type="domain" description="Ig-like" evidence="17">
    <location>
        <begin position="140"/>
        <end position="210"/>
    </location>
</feature>
<reference evidence="18" key="1">
    <citation type="submission" date="2025-08" db="UniProtKB">
        <authorList>
            <consortium name="Ensembl"/>
        </authorList>
    </citation>
    <scope>IDENTIFICATION</scope>
</reference>
<dbReference type="FunFam" id="2.60.40.10:FF:000387">
    <property type="entry name" value="Neuroplastin b"/>
    <property type="match status" value="1"/>
</dbReference>
<dbReference type="GO" id="GO:0016323">
    <property type="term" value="C:basolateral plasma membrane"/>
    <property type="evidence" value="ECO:0007669"/>
    <property type="project" value="UniProtKB-SubCell"/>
</dbReference>
<accession>A0A8C9YZL8</accession>
<dbReference type="PRINTS" id="PR01856">
    <property type="entry name" value="BASIGIN"/>
</dbReference>
<dbReference type="GO" id="GO:0007156">
    <property type="term" value="P:homophilic cell adhesion via plasma membrane adhesion molecules"/>
    <property type="evidence" value="ECO:0007669"/>
    <property type="project" value="TreeGrafter"/>
</dbReference>
<dbReference type="PIRSF" id="PIRSF000615">
    <property type="entry name" value="TyrPK_CSF1-R"/>
    <property type="match status" value="1"/>
</dbReference>
<keyword evidence="6 15" id="KW-1133">Transmembrane helix</keyword>
<feature type="domain" description="Ig-like" evidence="17">
    <location>
        <begin position="216"/>
        <end position="324"/>
    </location>
</feature>
<keyword evidence="10" id="KW-0325">Glycoprotein</keyword>
<evidence type="ECO:0000256" key="3">
    <source>
        <dbReference type="ARBA" id="ARBA00022692"/>
    </source>
</evidence>
<dbReference type="InterPro" id="IPR003599">
    <property type="entry name" value="Ig_sub"/>
</dbReference>
<feature type="transmembrane region" description="Helical" evidence="15">
    <location>
        <begin position="331"/>
        <end position="352"/>
    </location>
</feature>